<dbReference type="EMBL" id="ARYM01000013">
    <property type="protein sequence ID" value="KCZ98093.1"/>
    <property type="molecule type" value="Genomic_DNA"/>
</dbReference>
<reference evidence="6 7" key="1">
    <citation type="journal article" date="2014" name="Antonie Van Leeuwenhoek">
        <title>Hyphomonas beringensis sp. nov. and Hyphomonas chukchiensis sp. nov., isolated from surface seawater of the Bering Sea and Chukchi Sea.</title>
        <authorList>
            <person name="Li C."/>
            <person name="Lai Q."/>
            <person name="Li G."/>
            <person name="Dong C."/>
            <person name="Wang J."/>
            <person name="Liao Y."/>
            <person name="Shao Z."/>
        </authorList>
    </citation>
    <scope>NUCLEOTIDE SEQUENCE [LARGE SCALE GENOMIC DNA]</scope>
    <source>
        <strain evidence="6 7">PS728</strain>
    </source>
</reference>
<dbReference type="AlphaFoldDB" id="A0A062VCT0"/>
<feature type="chain" id="PRO_5001615080" description="peptidylprolyl isomerase" evidence="4">
    <location>
        <begin position="25"/>
        <end position="308"/>
    </location>
</feature>
<dbReference type="Proteomes" id="UP000027100">
    <property type="component" value="Unassembled WGS sequence"/>
</dbReference>
<evidence type="ECO:0000313" key="6">
    <source>
        <dbReference type="EMBL" id="KCZ98093.1"/>
    </source>
</evidence>
<organism evidence="6 7">
    <name type="scientific">Hyphomonas polymorpha PS728</name>
    <dbReference type="NCBI Taxonomy" id="1280954"/>
    <lineage>
        <taxon>Bacteria</taxon>
        <taxon>Pseudomonadati</taxon>
        <taxon>Pseudomonadota</taxon>
        <taxon>Alphaproteobacteria</taxon>
        <taxon>Hyphomonadales</taxon>
        <taxon>Hyphomonadaceae</taxon>
        <taxon>Hyphomonas</taxon>
    </lineage>
</organism>
<feature type="domain" description="PPIase cyclophilin-type" evidence="5">
    <location>
        <begin position="53"/>
        <end position="269"/>
    </location>
</feature>
<name>A0A062VCT0_9PROT</name>
<dbReference type="STRING" id="1280954.HPO_12283"/>
<keyword evidence="2" id="KW-0697">Rotamase</keyword>
<evidence type="ECO:0000313" key="7">
    <source>
        <dbReference type="Proteomes" id="UP000027100"/>
    </source>
</evidence>
<keyword evidence="3 6" id="KW-0413">Isomerase</keyword>
<comment type="caution">
    <text evidence="6">The sequence shown here is derived from an EMBL/GenBank/DDBJ whole genome shotgun (WGS) entry which is preliminary data.</text>
</comment>
<dbReference type="Pfam" id="PF00160">
    <property type="entry name" value="Pro_isomerase"/>
    <property type="match status" value="1"/>
</dbReference>
<dbReference type="GO" id="GO:0003755">
    <property type="term" value="F:peptidyl-prolyl cis-trans isomerase activity"/>
    <property type="evidence" value="ECO:0007669"/>
    <property type="project" value="UniProtKB-KW"/>
</dbReference>
<dbReference type="Gene3D" id="2.40.100.10">
    <property type="entry name" value="Cyclophilin-like"/>
    <property type="match status" value="1"/>
</dbReference>
<evidence type="ECO:0000259" key="5">
    <source>
        <dbReference type="PROSITE" id="PS50072"/>
    </source>
</evidence>
<sequence length="308" mass="33934">MKRALLASAALFCAACVTSSPVLSETVPELTEADPGWRAVDPENLIIVTLETGTVAIELFPDAAPAHAAQIREAVREGFYDGEYFYRVVEGHVAQAGREFDMAIAAWPTLPFEAERAVAAEGFAPQGNVDLYAEEVGHRQGFAVGREGDREWLLNCPGALGMARDTNPESGSTELYIPLQPRRYLDRNYTIFGRVIDGMEFIHRLPRVDPATEEEMNAMMGEDEELAHQISQYRRSKLADNQIISARMAADIPVDSRPAYDVMMTPSAEWEALKTSKRDYTGIAALAYTPPKVLDICSLPVPARRAGE</sequence>
<dbReference type="SUPFAM" id="SSF50891">
    <property type="entry name" value="Cyclophilin-like"/>
    <property type="match status" value="1"/>
</dbReference>
<dbReference type="InterPro" id="IPR029000">
    <property type="entry name" value="Cyclophilin-like_dom_sf"/>
</dbReference>
<evidence type="ECO:0000256" key="2">
    <source>
        <dbReference type="ARBA" id="ARBA00023110"/>
    </source>
</evidence>
<proteinExistence type="predicted"/>
<dbReference type="PANTHER" id="PTHR43246">
    <property type="entry name" value="PEPTIDYL-PROLYL CIS-TRANS ISOMERASE CYP38, CHLOROPLASTIC"/>
    <property type="match status" value="1"/>
</dbReference>
<dbReference type="EC" id="5.2.1.8" evidence="1"/>
<accession>A0A062VCT0</accession>
<dbReference type="PROSITE" id="PS50072">
    <property type="entry name" value="CSA_PPIASE_2"/>
    <property type="match status" value="1"/>
</dbReference>
<dbReference type="InterPro" id="IPR002130">
    <property type="entry name" value="Cyclophilin-type_PPIase_dom"/>
</dbReference>
<feature type="signal peptide" evidence="4">
    <location>
        <begin position="1"/>
        <end position="24"/>
    </location>
</feature>
<dbReference type="OrthoDB" id="9807797at2"/>
<dbReference type="eggNOG" id="COG0652">
    <property type="taxonomic scope" value="Bacteria"/>
</dbReference>
<evidence type="ECO:0000256" key="3">
    <source>
        <dbReference type="ARBA" id="ARBA00023235"/>
    </source>
</evidence>
<dbReference type="RefSeq" id="WP_051612571.1">
    <property type="nucleotide sequence ID" value="NZ_ARYM01000013.1"/>
</dbReference>
<dbReference type="PATRIC" id="fig|1280954.3.peg.2486"/>
<dbReference type="InterPro" id="IPR044665">
    <property type="entry name" value="E_coli_cyclophilin_A-like"/>
</dbReference>
<evidence type="ECO:0000256" key="4">
    <source>
        <dbReference type="SAM" id="SignalP"/>
    </source>
</evidence>
<keyword evidence="4" id="KW-0732">Signal</keyword>
<evidence type="ECO:0000256" key="1">
    <source>
        <dbReference type="ARBA" id="ARBA00013194"/>
    </source>
</evidence>
<protein>
    <recommendedName>
        <fullName evidence="1">peptidylprolyl isomerase</fullName>
        <ecNumber evidence="1">5.2.1.8</ecNumber>
    </recommendedName>
</protein>
<keyword evidence="7" id="KW-1185">Reference proteome</keyword>
<gene>
    <name evidence="6" type="ORF">HPO_12283</name>
</gene>